<accession>A0A9W9IYX9</accession>
<reference evidence="1" key="2">
    <citation type="journal article" date="2023" name="IMA Fungus">
        <title>Comparative genomic study of the Penicillium genus elucidates a diverse pangenome and 15 lateral gene transfer events.</title>
        <authorList>
            <person name="Petersen C."/>
            <person name="Sorensen T."/>
            <person name="Nielsen M.R."/>
            <person name="Sondergaard T.E."/>
            <person name="Sorensen J.L."/>
            <person name="Fitzpatrick D.A."/>
            <person name="Frisvad J.C."/>
            <person name="Nielsen K.L."/>
        </authorList>
    </citation>
    <scope>NUCLEOTIDE SEQUENCE</scope>
    <source>
        <strain evidence="1">IBT 20477</strain>
    </source>
</reference>
<keyword evidence="2" id="KW-1185">Reference proteome</keyword>
<proteinExistence type="predicted"/>
<protein>
    <submittedName>
        <fullName evidence="1">Uncharacterized protein</fullName>
    </submittedName>
</protein>
<dbReference type="OrthoDB" id="5151590at2759"/>
<dbReference type="Proteomes" id="UP001150942">
    <property type="component" value="Unassembled WGS sequence"/>
</dbReference>
<evidence type="ECO:0000313" key="1">
    <source>
        <dbReference type="EMBL" id="KAJ5187634.1"/>
    </source>
</evidence>
<comment type="caution">
    <text evidence="1">The sequence shown here is derived from an EMBL/GenBank/DDBJ whole genome shotgun (WGS) entry which is preliminary data.</text>
</comment>
<evidence type="ECO:0000313" key="2">
    <source>
        <dbReference type="Proteomes" id="UP001150942"/>
    </source>
</evidence>
<dbReference type="AlphaFoldDB" id="A0A9W9IYX9"/>
<gene>
    <name evidence="1" type="ORF">N7449_010628</name>
</gene>
<sequence length="143" mass="16800">MPPVHWGATTIKKRRFPDIPRSTIQYTLTQESKRQKPESLPHPGQLKRITEDDWDHIYNIIQEQPSFLAEDLLAWQYVMSQSDNVTYRYHFAMTDPTTDRSPDLDQEILIWTKLQVPKDLELDTEWAGLFQPLIRAPGHEGSR</sequence>
<organism evidence="1 2">
    <name type="scientific">Penicillium cf. viridicatum</name>
    <dbReference type="NCBI Taxonomy" id="2972119"/>
    <lineage>
        <taxon>Eukaryota</taxon>
        <taxon>Fungi</taxon>
        <taxon>Dikarya</taxon>
        <taxon>Ascomycota</taxon>
        <taxon>Pezizomycotina</taxon>
        <taxon>Eurotiomycetes</taxon>
        <taxon>Eurotiomycetidae</taxon>
        <taxon>Eurotiales</taxon>
        <taxon>Aspergillaceae</taxon>
        <taxon>Penicillium</taxon>
    </lineage>
</organism>
<reference evidence="1" key="1">
    <citation type="submission" date="2022-11" db="EMBL/GenBank/DDBJ databases">
        <authorList>
            <person name="Petersen C."/>
        </authorList>
    </citation>
    <scope>NUCLEOTIDE SEQUENCE</scope>
    <source>
        <strain evidence="1">IBT 20477</strain>
    </source>
</reference>
<dbReference type="EMBL" id="JAPQKQ010000007">
    <property type="protein sequence ID" value="KAJ5187634.1"/>
    <property type="molecule type" value="Genomic_DNA"/>
</dbReference>
<name>A0A9W9IYX9_9EURO</name>